<dbReference type="EMBL" id="DWXZ01000126">
    <property type="protein sequence ID" value="HJB37601.1"/>
    <property type="molecule type" value="Genomic_DNA"/>
</dbReference>
<dbReference type="Pfam" id="PF12669">
    <property type="entry name" value="FeoB_associated"/>
    <property type="match status" value="1"/>
</dbReference>
<name>A0A9D2LXR0_9FIRM</name>
<reference evidence="1" key="1">
    <citation type="journal article" date="2021" name="PeerJ">
        <title>Extensive microbial diversity within the chicken gut microbiome revealed by metagenomics and culture.</title>
        <authorList>
            <person name="Gilroy R."/>
            <person name="Ravi A."/>
            <person name="Getino M."/>
            <person name="Pursley I."/>
            <person name="Horton D.L."/>
            <person name="Alikhan N.F."/>
            <person name="Baker D."/>
            <person name="Gharbi K."/>
            <person name="Hall N."/>
            <person name="Watson M."/>
            <person name="Adriaenssens E.M."/>
            <person name="Foster-Nyarko E."/>
            <person name="Jarju S."/>
            <person name="Secka A."/>
            <person name="Antonio M."/>
            <person name="Oren A."/>
            <person name="Chaudhuri R.R."/>
            <person name="La Ragione R."/>
            <person name="Hildebrand F."/>
            <person name="Pallen M.J."/>
        </authorList>
    </citation>
    <scope>NUCLEOTIDE SEQUENCE</scope>
    <source>
        <strain evidence="1">ChiBcolR8-3208</strain>
    </source>
</reference>
<evidence type="ECO:0000313" key="2">
    <source>
        <dbReference type="Proteomes" id="UP000824214"/>
    </source>
</evidence>
<organism evidence="1 2">
    <name type="scientific">Candidatus Acutalibacter ornithocaccae</name>
    <dbReference type="NCBI Taxonomy" id="2838416"/>
    <lineage>
        <taxon>Bacteria</taxon>
        <taxon>Bacillati</taxon>
        <taxon>Bacillota</taxon>
        <taxon>Clostridia</taxon>
        <taxon>Eubacteriales</taxon>
        <taxon>Acutalibacteraceae</taxon>
        <taxon>Acutalibacter</taxon>
    </lineage>
</organism>
<protein>
    <submittedName>
        <fullName evidence="1">FeoB-associated Cys-rich membrane protein</fullName>
    </submittedName>
</protein>
<proteinExistence type="predicted"/>
<gene>
    <name evidence="1" type="ORF">H9942_05985</name>
</gene>
<sequence length="50" mass="5210">MGTVFTALLLALLAAAVYFAGRSIRRRKGCGGHCAGCSGCPNRPSQGEKR</sequence>
<dbReference type="Proteomes" id="UP000824214">
    <property type="component" value="Unassembled WGS sequence"/>
</dbReference>
<accession>A0A9D2LXR0</accession>
<comment type="caution">
    <text evidence="1">The sequence shown here is derived from an EMBL/GenBank/DDBJ whole genome shotgun (WGS) entry which is preliminary data.</text>
</comment>
<evidence type="ECO:0000313" key="1">
    <source>
        <dbReference type="EMBL" id="HJB37601.1"/>
    </source>
</evidence>
<reference evidence="1" key="2">
    <citation type="submission" date="2021-04" db="EMBL/GenBank/DDBJ databases">
        <authorList>
            <person name="Gilroy R."/>
        </authorList>
    </citation>
    <scope>NUCLEOTIDE SEQUENCE</scope>
    <source>
        <strain evidence="1">ChiBcolR8-3208</strain>
    </source>
</reference>
<dbReference type="AlphaFoldDB" id="A0A9D2LXR0"/>